<reference evidence="1" key="1">
    <citation type="submission" date="2020-04" db="EMBL/GenBank/DDBJ databases">
        <authorList>
            <person name="Alioto T."/>
            <person name="Alioto T."/>
            <person name="Gomez Garrido J."/>
        </authorList>
    </citation>
    <scope>NUCLEOTIDE SEQUENCE</scope>
    <source>
        <strain evidence="1">A484AB</strain>
    </source>
</reference>
<dbReference type="EMBL" id="CACRXK020022031">
    <property type="protein sequence ID" value="CAB4036436.1"/>
    <property type="molecule type" value="Genomic_DNA"/>
</dbReference>
<keyword evidence="2" id="KW-1185">Reference proteome</keyword>
<sequence>TSVDRQKVVDKNLLFEIRIPKCSILRSQENHVQVAMPNLQENHVNSNSNMNTESIQMENRTNGGF</sequence>
<accession>A0A6S7JUE6</accession>
<name>A0A6S7JUE6_PARCT</name>
<feature type="non-terminal residue" evidence="1">
    <location>
        <position position="65"/>
    </location>
</feature>
<dbReference type="Proteomes" id="UP001152795">
    <property type="component" value="Unassembled WGS sequence"/>
</dbReference>
<organism evidence="1 2">
    <name type="scientific">Paramuricea clavata</name>
    <name type="common">Red gorgonian</name>
    <name type="synonym">Violescent sea-whip</name>
    <dbReference type="NCBI Taxonomy" id="317549"/>
    <lineage>
        <taxon>Eukaryota</taxon>
        <taxon>Metazoa</taxon>
        <taxon>Cnidaria</taxon>
        <taxon>Anthozoa</taxon>
        <taxon>Octocorallia</taxon>
        <taxon>Malacalcyonacea</taxon>
        <taxon>Plexauridae</taxon>
        <taxon>Paramuricea</taxon>
    </lineage>
</organism>
<dbReference type="AlphaFoldDB" id="A0A6S7JUE6"/>
<gene>
    <name evidence="1" type="ORF">PACLA_8A068608</name>
</gene>
<feature type="non-terminal residue" evidence="1">
    <location>
        <position position="1"/>
    </location>
</feature>
<evidence type="ECO:0000313" key="1">
    <source>
        <dbReference type="EMBL" id="CAB4036436.1"/>
    </source>
</evidence>
<evidence type="ECO:0000313" key="2">
    <source>
        <dbReference type="Proteomes" id="UP001152795"/>
    </source>
</evidence>
<comment type="caution">
    <text evidence="1">The sequence shown here is derived from an EMBL/GenBank/DDBJ whole genome shotgun (WGS) entry which is preliminary data.</text>
</comment>
<proteinExistence type="predicted"/>
<protein>
    <submittedName>
        <fullName evidence="1">Uncharacterized protein</fullName>
    </submittedName>
</protein>